<name>A0ABZ1NIN2_9NOCA</name>
<gene>
    <name evidence="2" type="ORF">OG308_14230</name>
</gene>
<organism evidence="2 3">
    <name type="scientific">Nocardia salmonicida</name>
    <dbReference type="NCBI Taxonomy" id="53431"/>
    <lineage>
        <taxon>Bacteria</taxon>
        <taxon>Bacillati</taxon>
        <taxon>Actinomycetota</taxon>
        <taxon>Actinomycetes</taxon>
        <taxon>Mycobacteriales</taxon>
        <taxon>Nocardiaceae</taxon>
        <taxon>Nocardia</taxon>
    </lineage>
</organism>
<dbReference type="InterPro" id="IPR045684">
    <property type="entry name" value="DUF6191"/>
</dbReference>
<sequence length="103" mass="11290">MGLLMAMTIPGLACLLVLLAFVEVAINRVTGTRFLPWTRKRGGTVASATGFEHLTAMFQGSKHHEFEQRQSTLMHRENPSEGAPPRDRVDLTGGSASLVARER</sequence>
<feature type="compositionally biased region" description="Basic and acidic residues" evidence="1">
    <location>
        <begin position="69"/>
        <end position="90"/>
    </location>
</feature>
<proteinExistence type="predicted"/>
<protein>
    <submittedName>
        <fullName evidence="2">DUF6191 domain-containing protein</fullName>
    </submittedName>
</protein>
<dbReference type="EMBL" id="CP109527">
    <property type="protein sequence ID" value="WTY39626.1"/>
    <property type="molecule type" value="Genomic_DNA"/>
</dbReference>
<evidence type="ECO:0000313" key="2">
    <source>
        <dbReference type="EMBL" id="WTY39626.1"/>
    </source>
</evidence>
<reference evidence="2 3" key="1">
    <citation type="submission" date="2022-10" db="EMBL/GenBank/DDBJ databases">
        <title>The complete genomes of actinobacterial strains from the NBC collection.</title>
        <authorList>
            <person name="Joergensen T.S."/>
            <person name="Alvarez Arevalo M."/>
            <person name="Sterndorff E.B."/>
            <person name="Faurdal D."/>
            <person name="Vuksanovic O."/>
            <person name="Mourched A.-S."/>
            <person name="Charusanti P."/>
            <person name="Shaw S."/>
            <person name="Blin K."/>
            <person name="Weber T."/>
        </authorList>
    </citation>
    <scope>NUCLEOTIDE SEQUENCE [LARGE SCALE GENOMIC DNA]</scope>
    <source>
        <strain evidence="2 3">NBC_01413</strain>
    </source>
</reference>
<dbReference type="Proteomes" id="UP001621418">
    <property type="component" value="Chromosome"/>
</dbReference>
<keyword evidence="3" id="KW-1185">Reference proteome</keyword>
<evidence type="ECO:0000313" key="3">
    <source>
        <dbReference type="Proteomes" id="UP001621418"/>
    </source>
</evidence>
<feature type="region of interest" description="Disordered" evidence="1">
    <location>
        <begin position="69"/>
        <end position="103"/>
    </location>
</feature>
<accession>A0ABZ1NIN2</accession>
<evidence type="ECO:0000256" key="1">
    <source>
        <dbReference type="SAM" id="MobiDB-lite"/>
    </source>
</evidence>
<dbReference type="Pfam" id="PF19690">
    <property type="entry name" value="DUF6191"/>
    <property type="match status" value="1"/>
</dbReference>